<reference evidence="2 3" key="1">
    <citation type="submission" date="2021-06" db="EMBL/GenBank/DDBJ databases">
        <authorList>
            <person name="Palmer J.M."/>
        </authorList>
    </citation>
    <scope>NUCLEOTIDE SEQUENCE [LARGE SCALE GENOMIC DNA]</scope>
    <source>
        <strain evidence="2 3">CL_MEX2019</strain>
        <tissue evidence="2">Muscle</tissue>
    </source>
</reference>
<protein>
    <submittedName>
        <fullName evidence="2">Uncharacterized protein</fullName>
    </submittedName>
</protein>
<feature type="compositionally biased region" description="Basic and acidic residues" evidence="1">
    <location>
        <begin position="92"/>
        <end position="102"/>
    </location>
</feature>
<evidence type="ECO:0000313" key="2">
    <source>
        <dbReference type="EMBL" id="MED6285344.1"/>
    </source>
</evidence>
<keyword evidence="3" id="KW-1185">Reference proteome</keyword>
<evidence type="ECO:0000256" key="1">
    <source>
        <dbReference type="SAM" id="MobiDB-lite"/>
    </source>
</evidence>
<sequence>LVISGHPPSFCAPTSEFCQAFGLRSRPLRPAQTRFHVTYCDVITLTCRPLVSLQRNELLYSMQAAEGLSRDGHILLDSWNRRIPGGVFRLDQTPHADPEKSFRYAPAEVS</sequence>
<proteinExistence type="predicted"/>
<dbReference type="EMBL" id="JAHUTJ010052939">
    <property type="protein sequence ID" value="MED6285344.1"/>
    <property type="molecule type" value="Genomic_DNA"/>
</dbReference>
<name>A0ABU7EFE9_9TELE</name>
<accession>A0ABU7EFE9</accession>
<gene>
    <name evidence="2" type="ORF">CHARACLAT_028337</name>
</gene>
<comment type="caution">
    <text evidence="2">The sequence shown here is derived from an EMBL/GenBank/DDBJ whole genome shotgun (WGS) entry which is preliminary data.</text>
</comment>
<feature type="region of interest" description="Disordered" evidence="1">
    <location>
        <begin position="90"/>
        <end position="110"/>
    </location>
</feature>
<feature type="non-terminal residue" evidence="2">
    <location>
        <position position="1"/>
    </location>
</feature>
<dbReference type="Proteomes" id="UP001352852">
    <property type="component" value="Unassembled WGS sequence"/>
</dbReference>
<organism evidence="2 3">
    <name type="scientific">Characodon lateralis</name>
    <dbReference type="NCBI Taxonomy" id="208331"/>
    <lineage>
        <taxon>Eukaryota</taxon>
        <taxon>Metazoa</taxon>
        <taxon>Chordata</taxon>
        <taxon>Craniata</taxon>
        <taxon>Vertebrata</taxon>
        <taxon>Euteleostomi</taxon>
        <taxon>Actinopterygii</taxon>
        <taxon>Neopterygii</taxon>
        <taxon>Teleostei</taxon>
        <taxon>Neoteleostei</taxon>
        <taxon>Acanthomorphata</taxon>
        <taxon>Ovalentaria</taxon>
        <taxon>Atherinomorphae</taxon>
        <taxon>Cyprinodontiformes</taxon>
        <taxon>Goodeidae</taxon>
        <taxon>Characodon</taxon>
    </lineage>
</organism>
<evidence type="ECO:0000313" key="3">
    <source>
        <dbReference type="Proteomes" id="UP001352852"/>
    </source>
</evidence>